<accession>A0A6J3KF10</accession>
<keyword evidence="3 5" id="KW-0413">Isomerase</keyword>
<dbReference type="AlphaFoldDB" id="A0A6J3KF10"/>
<dbReference type="InterPro" id="IPR014748">
    <property type="entry name" value="Enoyl-CoA_hydra_C"/>
</dbReference>
<name>A0A6J3KF10_9HYME</name>
<dbReference type="RefSeq" id="XP_033351682.1">
    <property type="nucleotide sequence ID" value="XM_033495791.1"/>
</dbReference>
<dbReference type="PANTHER" id="PTHR43684">
    <property type="match status" value="1"/>
</dbReference>
<gene>
    <name evidence="5" type="primary">LOC117234502</name>
</gene>
<dbReference type="GeneID" id="117234502"/>
<evidence type="ECO:0000256" key="3">
    <source>
        <dbReference type="ARBA" id="ARBA00023235"/>
    </source>
</evidence>
<dbReference type="GO" id="GO:0004165">
    <property type="term" value="F:delta(3)-delta(2)-enoyl-CoA isomerase activity"/>
    <property type="evidence" value="ECO:0007669"/>
    <property type="project" value="UniProtKB-ARBA"/>
</dbReference>
<dbReference type="Gene3D" id="1.10.12.10">
    <property type="entry name" value="Lyase 2-enoyl-coa Hydratase, Chain A, domain 2"/>
    <property type="match status" value="1"/>
</dbReference>
<dbReference type="Gene3D" id="3.90.226.10">
    <property type="entry name" value="2-enoyl-CoA Hydratase, Chain A, domain 1"/>
    <property type="match status" value="1"/>
</dbReference>
<dbReference type="SUPFAM" id="SSF52096">
    <property type="entry name" value="ClpP/crotonase"/>
    <property type="match status" value="1"/>
</dbReference>
<dbReference type="Pfam" id="PF00378">
    <property type="entry name" value="ECH_1"/>
    <property type="match status" value="1"/>
</dbReference>
<dbReference type="GO" id="GO:0005777">
    <property type="term" value="C:peroxisome"/>
    <property type="evidence" value="ECO:0007669"/>
    <property type="project" value="UniProtKB-SubCell"/>
</dbReference>
<evidence type="ECO:0000256" key="2">
    <source>
        <dbReference type="ARBA" id="ARBA00023140"/>
    </source>
</evidence>
<dbReference type="Proteomes" id="UP000504631">
    <property type="component" value="Unplaced"/>
</dbReference>
<dbReference type="InterPro" id="IPR001753">
    <property type="entry name" value="Enoyl-CoA_hydra/iso"/>
</dbReference>
<dbReference type="PANTHER" id="PTHR43684:SF1">
    <property type="entry name" value="ENOYL-COA DELTA ISOMERASE 2"/>
    <property type="match status" value="1"/>
</dbReference>
<sequence>MLIMDNKNLSDILCSVDNGILNIRLNRPKSKNAITISMYKDLIKILHESIQNSTIYIVILTGNGSFFSSGNDFKSLLTSQDEDDFDIKSIINVFKEFIEMLIRYPKLLIAVVNGPAIGIAVTMLPLFDIVYAADSAYFETPFTRLGLSAEGCSTYTFPNIFGKSKASEMLYLGYKMSALEAKHYGFINEVYKYQNLDEVWTYLKKLIKLSLESILAIKCLVNRWNKDILLNVNEEEITELTKRLQSPECIERLISVTLHKNKL</sequence>
<dbReference type="KEGG" id="bvk:117234502"/>
<evidence type="ECO:0000313" key="5">
    <source>
        <dbReference type="RefSeq" id="XP_033351682.1"/>
    </source>
</evidence>
<evidence type="ECO:0000256" key="1">
    <source>
        <dbReference type="ARBA" id="ARBA00004275"/>
    </source>
</evidence>
<reference evidence="5" key="1">
    <citation type="submission" date="2025-08" db="UniProtKB">
        <authorList>
            <consortium name="RefSeq"/>
        </authorList>
    </citation>
    <scope>IDENTIFICATION</scope>
    <source>
        <tissue evidence="5">Muscle</tissue>
    </source>
</reference>
<dbReference type="CDD" id="cd06558">
    <property type="entry name" value="crotonase-like"/>
    <property type="match status" value="1"/>
</dbReference>
<keyword evidence="4" id="KW-1185">Reference proteome</keyword>
<organism evidence="4 5">
    <name type="scientific">Bombus vosnesenskii</name>
    <dbReference type="NCBI Taxonomy" id="207650"/>
    <lineage>
        <taxon>Eukaryota</taxon>
        <taxon>Metazoa</taxon>
        <taxon>Ecdysozoa</taxon>
        <taxon>Arthropoda</taxon>
        <taxon>Hexapoda</taxon>
        <taxon>Insecta</taxon>
        <taxon>Pterygota</taxon>
        <taxon>Neoptera</taxon>
        <taxon>Endopterygota</taxon>
        <taxon>Hymenoptera</taxon>
        <taxon>Apocrita</taxon>
        <taxon>Aculeata</taxon>
        <taxon>Apoidea</taxon>
        <taxon>Anthophila</taxon>
        <taxon>Apidae</taxon>
        <taxon>Bombus</taxon>
        <taxon>Pyrobombus</taxon>
    </lineage>
</organism>
<evidence type="ECO:0000313" key="4">
    <source>
        <dbReference type="Proteomes" id="UP000504631"/>
    </source>
</evidence>
<dbReference type="InterPro" id="IPR051053">
    <property type="entry name" value="ECH/Chromodomain_protein"/>
</dbReference>
<protein>
    <submittedName>
        <fullName evidence="5">Enoyl-CoA delta isomerase 2, mitochondrial</fullName>
    </submittedName>
</protein>
<proteinExistence type="predicted"/>
<comment type="subcellular location">
    <subcellularLocation>
        <location evidence="1">Peroxisome</location>
    </subcellularLocation>
</comment>
<dbReference type="InterPro" id="IPR029045">
    <property type="entry name" value="ClpP/crotonase-like_dom_sf"/>
</dbReference>
<keyword evidence="2" id="KW-0576">Peroxisome</keyword>